<dbReference type="Proteomes" id="UP000016923">
    <property type="component" value="Unassembled WGS sequence"/>
</dbReference>
<organism evidence="3 4">
    <name type="scientific">Ophiostoma piceae (strain UAMH 11346)</name>
    <name type="common">Sap stain fungus</name>
    <dbReference type="NCBI Taxonomy" id="1262450"/>
    <lineage>
        <taxon>Eukaryota</taxon>
        <taxon>Fungi</taxon>
        <taxon>Dikarya</taxon>
        <taxon>Ascomycota</taxon>
        <taxon>Pezizomycotina</taxon>
        <taxon>Sordariomycetes</taxon>
        <taxon>Sordariomycetidae</taxon>
        <taxon>Ophiostomatales</taxon>
        <taxon>Ophiostomataceae</taxon>
        <taxon>Ophiostoma</taxon>
    </lineage>
</organism>
<feature type="coiled-coil region" evidence="1">
    <location>
        <begin position="139"/>
        <end position="166"/>
    </location>
</feature>
<feature type="compositionally biased region" description="Basic and acidic residues" evidence="2">
    <location>
        <begin position="298"/>
        <end position="312"/>
    </location>
</feature>
<evidence type="ECO:0000313" key="4">
    <source>
        <dbReference type="Proteomes" id="UP000016923"/>
    </source>
</evidence>
<dbReference type="VEuPathDB" id="FungiDB:F503_08082"/>
<name>S3C6B8_OPHP1</name>
<dbReference type="HOGENOM" id="CLU_804533_0_0_1"/>
<keyword evidence="1" id="KW-0175">Coiled coil</keyword>
<feature type="compositionally biased region" description="Pro residues" evidence="2">
    <location>
        <begin position="63"/>
        <end position="76"/>
    </location>
</feature>
<keyword evidence="4" id="KW-1185">Reference proteome</keyword>
<feature type="region of interest" description="Disordered" evidence="2">
    <location>
        <begin position="1"/>
        <end position="76"/>
    </location>
</feature>
<evidence type="ECO:0000256" key="1">
    <source>
        <dbReference type="SAM" id="Coils"/>
    </source>
</evidence>
<reference evidence="3 4" key="1">
    <citation type="journal article" date="2013" name="BMC Genomics">
        <title>The genome and transcriptome of the pine saprophyte Ophiostoma piceae, and a comparison with the bark beetle-associated pine pathogen Grosmannia clavigera.</title>
        <authorList>
            <person name="Haridas S."/>
            <person name="Wang Y."/>
            <person name="Lim L."/>
            <person name="Massoumi Alamouti S."/>
            <person name="Jackman S."/>
            <person name="Docking R."/>
            <person name="Robertson G."/>
            <person name="Birol I."/>
            <person name="Bohlmann J."/>
            <person name="Breuil C."/>
        </authorList>
    </citation>
    <scope>NUCLEOTIDE SEQUENCE [LARGE SCALE GENOMIC DNA]</scope>
    <source>
        <strain evidence="3 4">UAMH 11346</strain>
    </source>
</reference>
<protein>
    <submittedName>
        <fullName evidence="3">Uncharacterized protein</fullName>
    </submittedName>
</protein>
<feature type="compositionally biased region" description="Basic and acidic residues" evidence="2">
    <location>
        <begin position="41"/>
        <end position="62"/>
    </location>
</feature>
<proteinExistence type="predicted"/>
<evidence type="ECO:0000313" key="3">
    <source>
        <dbReference type="EMBL" id="EPE07431.1"/>
    </source>
</evidence>
<dbReference type="AlphaFoldDB" id="S3C6B8"/>
<feature type="compositionally biased region" description="Pro residues" evidence="2">
    <location>
        <begin position="315"/>
        <end position="331"/>
    </location>
</feature>
<gene>
    <name evidence="3" type="ORF">F503_08082</name>
</gene>
<dbReference type="OrthoDB" id="4900256at2759"/>
<sequence>MGEDSLMVSPTRGEDDVDIPMCESPISQAPSPLVVQASKRAAVEEPAARRAAKPEPEPEPRKPTAPPSPLLPAPPPRVTTVVPASFVPIESDWSLPLAAASEDLSKSAHAQVMLGTLEYYHTGVRKGIMHLASLDQKRILLAQAEADRAEKAAQAAREERTRQLQRAQEVVTGLGIMEPAAPGATKATASITNSSAAPGSTTAPVDGDFIPPAELDDMISAMRAPALPGIDYNVPTEAMMQALPIQFPSPAVGEKPGGRRDHIRQYNEVAEQAIMQLAGFGVHMNQQRARWMAVIERETAAAAEQESKDKAKPASSPPQPPPPPLDNPPLRDPQLRQQEDTEMTGN</sequence>
<accession>S3C6B8</accession>
<dbReference type="EMBL" id="KE148151">
    <property type="protein sequence ID" value="EPE07431.1"/>
    <property type="molecule type" value="Genomic_DNA"/>
</dbReference>
<evidence type="ECO:0000256" key="2">
    <source>
        <dbReference type="SAM" id="MobiDB-lite"/>
    </source>
</evidence>
<dbReference type="STRING" id="1262450.S3C6B8"/>
<dbReference type="eggNOG" id="ENOG502RMMR">
    <property type="taxonomic scope" value="Eukaryota"/>
</dbReference>
<feature type="region of interest" description="Disordered" evidence="2">
    <location>
        <begin position="298"/>
        <end position="346"/>
    </location>
</feature>